<gene>
    <name evidence="1" type="ORF">DPMN_045588</name>
</gene>
<protein>
    <submittedName>
        <fullName evidence="1">Uncharacterized protein</fullName>
    </submittedName>
</protein>
<evidence type="ECO:0000313" key="2">
    <source>
        <dbReference type="Proteomes" id="UP000828390"/>
    </source>
</evidence>
<organism evidence="1 2">
    <name type="scientific">Dreissena polymorpha</name>
    <name type="common">Zebra mussel</name>
    <name type="synonym">Mytilus polymorpha</name>
    <dbReference type="NCBI Taxonomy" id="45954"/>
    <lineage>
        <taxon>Eukaryota</taxon>
        <taxon>Metazoa</taxon>
        <taxon>Spiralia</taxon>
        <taxon>Lophotrochozoa</taxon>
        <taxon>Mollusca</taxon>
        <taxon>Bivalvia</taxon>
        <taxon>Autobranchia</taxon>
        <taxon>Heteroconchia</taxon>
        <taxon>Euheterodonta</taxon>
        <taxon>Imparidentia</taxon>
        <taxon>Neoheterodontei</taxon>
        <taxon>Myida</taxon>
        <taxon>Dreissenoidea</taxon>
        <taxon>Dreissenidae</taxon>
        <taxon>Dreissena</taxon>
    </lineage>
</organism>
<proteinExistence type="predicted"/>
<name>A0A9D4D696_DREPO</name>
<accession>A0A9D4D696</accession>
<comment type="caution">
    <text evidence="1">The sequence shown here is derived from an EMBL/GenBank/DDBJ whole genome shotgun (WGS) entry which is preliminary data.</text>
</comment>
<evidence type="ECO:0000313" key="1">
    <source>
        <dbReference type="EMBL" id="KAH3738944.1"/>
    </source>
</evidence>
<reference evidence="1" key="2">
    <citation type="submission" date="2020-11" db="EMBL/GenBank/DDBJ databases">
        <authorList>
            <person name="McCartney M.A."/>
            <person name="Auch B."/>
            <person name="Kono T."/>
            <person name="Mallez S."/>
            <person name="Becker A."/>
            <person name="Gohl D.M."/>
            <person name="Silverstein K.A.T."/>
            <person name="Koren S."/>
            <person name="Bechman K.B."/>
            <person name="Herman A."/>
            <person name="Abrahante J.E."/>
            <person name="Garbe J."/>
        </authorList>
    </citation>
    <scope>NUCLEOTIDE SEQUENCE</scope>
    <source>
        <strain evidence="1">Duluth1</strain>
        <tissue evidence="1">Whole animal</tissue>
    </source>
</reference>
<sequence length="170" mass="19373">MEKTGKLTECLNCLEHMEAKNAYLRRNYGGRGCGGMSSPSCLISTSRNASQVRFNQTYFGIMELGGYNCICASQYLYINIAIQLKCPPPRSVSIPDCNKYRKIDQQLTTKRLAVRNILNEYNALHKKALLYGLSEDSNELTPTVDCGKAMEITEHTDKYWRTGIRRIFRL</sequence>
<dbReference type="AlphaFoldDB" id="A0A9D4D696"/>
<reference evidence="1" key="1">
    <citation type="journal article" date="2019" name="bioRxiv">
        <title>The Genome of the Zebra Mussel, Dreissena polymorpha: A Resource for Invasive Species Research.</title>
        <authorList>
            <person name="McCartney M.A."/>
            <person name="Auch B."/>
            <person name="Kono T."/>
            <person name="Mallez S."/>
            <person name="Zhang Y."/>
            <person name="Obille A."/>
            <person name="Becker A."/>
            <person name="Abrahante J.E."/>
            <person name="Garbe J."/>
            <person name="Badalamenti J.P."/>
            <person name="Herman A."/>
            <person name="Mangelson H."/>
            <person name="Liachko I."/>
            <person name="Sullivan S."/>
            <person name="Sone E.D."/>
            <person name="Koren S."/>
            <person name="Silverstein K.A.T."/>
            <person name="Beckman K.B."/>
            <person name="Gohl D.M."/>
        </authorList>
    </citation>
    <scope>NUCLEOTIDE SEQUENCE</scope>
    <source>
        <strain evidence="1">Duluth1</strain>
        <tissue evidence="1">Whole animal</tissue>
    </source>
</reference>
<dbReference type="EMBL" id="JAIWYP010000011">
    <property type="protein sequence ID" value="KAH3738944.1"/>
    <property type="molecule type" value="Genomic_DNA"/>
</dbReference>
<dbReference type="Proteomes" id="UP000828390">
    <property type="component" value="Unassembled WGS sequence"/>
</dbReference>
<keyword evidence="2" id="KW-1185">Reference proteome</keyword>